<dbReference type="SUPFAM" id="SSF51556">
    <property type="entry name" value="Metallo-dependent hydrolases"/>
    <property type="match status" value="1"/>
</dbReference>
<dbReference type="InterPro" id="IPR011059">
    <property type="entry name" value="Metal-dep_hydrolase_composite"/>
</dbReference>
<dbReference type="SUPFAM" id="SSF51338">
    <property type="entry name" value="Composite domain of metallo-dependent hydrolases"/>
    <property type="match status" value="1"/>
</dbReference>
<dbReference type="InterPro" id="IPR032466">
    <property type="entry name" value="Metal_Hydrolase"/>
</dbReference>
<dbReference type="EMBL" id="RBKS01000001">
    <property type="protein sequence ID" value="RKR75161.1"/>
    <property type="molecule type" value="Genomic_DNA"/>
</dbReference>
<evidence type="ECO:0000313" key="6">
    <source>
        <dbReference type="EMBL" id="RKR75161.1"/>
    </source>
</evidence>
<keyword evidence="3" id="KW-0862">Zinc</keyword>
<evidence type="ECO:0000256" key="3">
    <source>
        <dbReference type="ARBA" id="ARBA00022833"/>
    </source>
</evidence>
<dbReference type="Gene3D" id="2.30.40.10">
    <property type="entry name" value="Urease, subunit C, domain 1"/>
    <property type="match status" value="1"/>
</dbReference>
<evidence type="ECO:0000259" key="5">
    <source>
        <dbReference type="Pfam" id="PF22039"/>
    </source>
</evidence>
<dbReference type="GO" id="GO:0046872">
    <property type="term" value="F:metal ion binding"/>
    <property type="evidence" value="ECO:0007669"/>
    <property type="project" value="UniProtKB-KW"/>
</dbReference>
<proteinExistence type="predicted"/>
<dbReference type="Gene3D" id="3.20.20.140">
    <property type="entry name" value="Metal-dependent hydrolases"/>
    <property type="match status" value="1"/>
</dbReference>
<keyword evidence="1" id="KW-0479">Metal-binding</keyword>
<evidence type="ECO:0000256" key="2">
    <source>
        <dbReference type="ARBA" id="ARBA00022801"/>
    </source>
</evidence>
<name>A0A495IIM9_9MICO</name>
<gene>
    <name evidence="6" type="ORF">C8E83_2299</name>
</gene>
<reference evidence="6 7" key="1">
    <citation type="submission" date="2018-10" db="EMBL/GenBank/DDBJ databases">
        <title>Sequencing the genomes of 1000 actinobacteria strains.</title>
        <authorList>
            <person name="Klenk H.-P."/>
        </authorList>
    </citation>
    <scope>NUCLEOTIDE SEQUENCE [LARGE SCALE GENOMIC DNA]</scope>
    <source>
        <strain evidence="6 7">DSM 17894</strain>
    </source>
</reference>
<sequence length="473" mass="50922">MSRSTTRNTRDTRVRDTERMRILTADHLVTMNAACDVIADAAVAVDGSTIVEVGPAATVLKNHPGAPVDELGQVVLMPGLVNAHHHSGMLRGTAEHLPVWEWLRLHIDPMHRVLRADEAEASAWLCYAEGILSGTTTVADMWRYMDGAARAAETLGNRLVSVNYTGAHPDHDYFDTLDDNERMLREWSGAAGGRITPFVGLEHPFYADDAGRARAIALARHYDTGLYTHLSEGEVELAEFDRRYGARPIHALEKLGWFEAPRAFFAHAVWLDQSEIDALAGRTVGISHNPVSNMKLASGMAPVADFLAAGIPVGLGTDGEKENNNLDMFEELKTASLLGKLRTMDAAAMDSWDVLEMATIGGARALGLDASIGSIEPGKQADLIAVRADTPRMTPLIGDGPYANIHHNLVHAVRGSDVAMTMVAGAEIARDGALTNADLASLIDRVRALVPGLFARRTAYLESVGDPQGAFGG</sequence>
<evidence type="ECO:0000313" key="7">
    <source>
        <dbReference type="Proteomes" id="UP000280008"/>
    </source>
</evidence>
<feature type="domain" description="Aminodeoxyfutalosine deaminase/Imidazolonepropionase-like composite" evidence="5">
    <location>
        <begin position="41"/>
        <end position="66"/>
    </location>
</feature>
<organism evidence="6 7">
    <name type="scientific">Frondihabitans australicus</name>
    <dbReference type="NCBI Taxonomy" id="386892"/>
    <lineage>
        <taxon>Bacteria</taxon>
        <taxon>Bacillati</taxon>
        <taxon>Actinomycetota</taxon>
        <taxon>Actinomycetes</taxon>
        <taxon>Micrococcales</taxon>
        <taxon>Microbacteriaceae</taxon>
        <taxon>Frondihabitans</taxon>
    </lineage>
</organism>
<dbReference type="GO" id="GO:0016810">
    <property type="term" value="F:hydrolase activity, acting on carbon-nitrogen (but not peptide) bonds"/>
    <property type="evidence" value="ECO:0007669"/>
    <property type="project" value="InterPro"/>
</dbReference>
<keyword evidence="2" id="KW-0378">Hydrolase</keyword>
<accession>A0A495IIM9</accession>
<keyword evidence="7" id="KW-1185">Reference proteome</keyword>
<protein>
    <submittedName>
        <fullName evidence="6">5-methylthioadenosine/S-adenosylhomocysteine deaminase</fullName>
    </submittedName>
</protein>
<comment type="caution">
    <text evidence="6">The sequence shown here is derived from an EMBL/GenBank/DDBJ whole genome shotgun (WGS) entry which is preliminary data.</text>
</comment>
<dbReference type="InterPro" id="IPR050287">
    <property type="entry name" value="MTA/SAH_deaminase"/>
</dbReference>
<dbReference type="Pfam" id="PF01979">
    <property type="entry name" value="Amidohydro_1"/>
    <property type="match status" value="1"/>
</dbReference>
<dbReference type="AlphaFoldDB" id="A0A495IIM9"/>
<dbReference type="InterPro" id="IPR054418">
    <property type="entry name" value="MQNX/HUTI_composite_N"/>
</dbReference>
<evidence type="ECO:0000256" key="1">
    <source>
        <dbReference type="ARBA" id="ARBA00022723"/>
    </source>
</evidence>
<dbReference type="Proteomes" id="UP000280008">
    <property type="component" value="Unassembled WGS sequence"/>
</dbReference>
<evidence type="ECO:0000259" key="4">
    <source>
        <dbReference type="Pfam" id="PF01979"/>
    </source>
</evidence>
<dbReference type="PANTHER" id="PTHR43794:SF11">
    <property type="entry name" value="AMIDOHYDROLASE-RELATED DOMAIN-CONTAINING PROTEIN"/>
    <property type="match status" value="1"/>
</dbReference>
<dbReference type="PANTHER" id="PTHR43794">
    <property type="entry name" value="AMINOHYDROLASE SSNA-RELATED"/>
    <property type="match status" value="1"/>
</dbReference>
<feature type="domain" description="Amidohydrolase-related" evidence="4">
    <location>
        <begin position="75"/>
        <end position="425"/>
    </location>
</feature>
<dbReference type="InterPro" id="IPR006680">
    <property type="entry name" value="Amidohydro-rel"/>
</dbReference>
<dbReference type="Pfam" id="PF22039">
    <property type="entry name" value="HUTI_composite_bact"/>
    <property type="match status" value="1"/>
</dbReference>
<dbReference type="CDD" id="cd01298">
    <property type="entry name" value="ATZ_TRZ_like"/>
    <property type="match status" value="1"/>
</dbReference>